<comment type="caution">
    <text evidence="1">The sequence shown here is derived from an EMBL/GenBank/DDBJ whole genome shotgun (WGS) entry which is preliminary data.</text>
</comment>
<evidence type="ECO:0000313" key="1">
    <source>
        <dbReference type="EMBL" id="MPN64010.1"/>
    </source>
</evidence>
<accession>A0A645JLP0</accession>
<organism evidence="1">
    <name type="scientific">bioreactor metagenome</name>
    <dbReference type="NCBI Taxonomy" id="1076179"/>
    <lineage>
        <taxon>unclassified sequences</taxon>
        <taxon>metagenomes</taxon>
        <taxon>ecological metagenomes</taxon>
    </lineage>
</organism>
<proteinExistence type="predicted"/>
<dbReference type="AlphaFoldDB" id="A0A645JLP0"/>
<sequence>MLHIYFNGVVSLGCRKAIPDRVSGREASFAEIGGRTDIALKNQIGAVKG</sequence>
<dbReference type="EMBL" id="VSSQ01144320">
    <property type="protein sequence ID" value="MPN64010.1"/>
    <property type="molecule type" value="Genomic_DNA"/>
</dbReference>
<protein>
    <submittedName>
        <fullName evidence="1">Uncharacterized protein</fullName>
    </submittedName>
</protein>
<gene>
    <name evidence="1" type="ORF">SDC9_211779</name>
</gene>
<name>A0A645JLP0_9ZZZZ</name>
<reference evidence="1" key="1">
    <citation type="submission" date="2019-08" db="EMBL/GenBank/DDBJ databases">
        <authorList>
            <person name="Kucharzyk K."/>
            <person name="Murdoch R.W."/>
            <person name="Higgins S."/>
            <person name="Loffler F."/>
        </authorList>
    </citation>
    <scope>NUCLEOTIDE SEQUENCE</scope>
</reference>